<dbReference type="Proteomes" id="UP000887572">
    <property type="component" value="Unplaced"/>
</dbReference>
<evidence type="ECO:0000313" key="1">
    <source>
        <dbReference type="Proteomes" id="UP000887572"/>
    </source>
</evidence>
<protein>
    <submittedName>
        <fullName evidence="2">Uncharacterized protein</fullName>
    </submittedName>
</protein>
<accession>A0A914HWB7</accession>
<proteinExistence type="predicted"/>
<organism evidence="1 2">
    <name type="scientific">Globodera rostochiensis</name>
    <name type="common">Golden nematode worm</name>
    <name type="synonym">Heterodera rostochiensis</name>
    <dbReference type="NCBI Taxonomy" id="31243"/>
    <lineage>
        <taxon>Eukaryota</taxon>
        <taxon>Metazoa</taxon>
        <taxon>Ecdysozoa</taxon>
        <taxon>Nematoda</taxon>
        <taxon>Chromadorea</taxon>
        <taxon>Rhabditida</taxon>
        <taxon>Tylenchina</taxon>
        <taxon>Tylenchomorpha</taxon>
        <taxon>Tylenchoidea</taxon>
        <taxon>Heteroderidae</taxon>
        <taxon>Heteroderinae</taxon>
        <taxon>Globodera</taxon>
    </lineage>
</organism>
<name>A0A914HWB7_GLORO</name>
<dbReference type="AlphaFoldDB" id="A0A914HWB7"/>
<keyword evidence="1" id="KW-1185">Reference proteome</keyword>
<evidence type="ECO:0000313" key="2">
    <source>
        <dbReference type="WBParaSite" id="Gr19_v10_g4368.t1"/>
    </source>
</evidence>
<reference evidence="2" key="1">
    <citation type="submission" date="2022-11" db="UniProtKB">
        <authorList>
            <consortium name="WormBaseParasite"/>
        </authorList>
    </citation>
    <scope>IDENTIFICATION</scope>
</reference>
<dbReference type="WBParaSite" id="Gr19_v10_g4368.t1">
    <property type="protein sequence ID" value="Gr19_v10_g4368.t1"/>
    <property type="gene ID" value="Gr19_v10_g4368"/>
</dbReference>
<sequence>MCWVGDDGNDNEGGSVCIWGGGLLEMNGECMIMKMDDDQVVGGGGAGHGHGDERTHGDGRTASVEVDHFDQLPLFIDWSVIIFHHYFHLLIIISLGPLPEGTGRTHRSMFSHPPSMQKQQQQKQKQLKLSTIFVCLAE</sequence>